<feature type="transmembrane region" description="Helical" evidence="10">
    <location>
        <begin position="146"/>
        <end position="170"/>
    </location>
</feature>
<dbReference type="GO" id="GO:0065002">
    <property type="term" value="P:intracellular protein transmembrane transport"/>
    <property type="evidence" value="ECO:0007669"/>
    <property type="project" value="UniProtKB-UniRule"/>
</dbReference>
<keyword evidence="7 10" id="KW-0811">Translocation</keyword>
<dbReference type="GO" id="GO:0043952">
    <property type="term" value="P:protein transport by the Sec complex"/>
    <property type="evidence" value="ECO:0007669"/>
    <property type="project" value="UniProtKB-UniRule"/>
</dbReference>
<organism evidence="14 15">
    <name type="scientific">Candidatus Uhrbacteria bacterium RIFCSPLOWO2_02_FULL_49_11</name>
    <dbReference type="NCBI Taxonomy" id="1802409"/>
    <lineage>
        <taxon>Bacteria</taxon>
        <taxon>Candidatus Uhriibacteriota</taxon>
    </lineage>
</organism>
<evidence type="ECO:0000256" key="12">
    <source>
        <dbReference type="RuleBase" id="RU003484"/>
    </source>
</evidence>
<feature type="transmembrane region" description="Helical" evidence="10">
    <location>
        <begin position="369"/>
        <end position="387"/>
    </location>
</feature>
<dbReference type="GO" id="GO:0006605">
    <property type="term" value="P:protein targeting"/>
    <property type="evidence" value="ECO:0007669"/>
    <property type="project" value="UniProtKB-UniRule"/>
</dbReference>
<dbReference type="PANTHER" id="PTHR10906">
    <property type="entry name" value="SECY/SEC61-ALPHA FAMILY MEMBER"/>
    <property type="match status" value="1"/>
</dbReference>
<feature type="transmembrane region" description="Helical" evidence="10">
    <location>
        <begin position="182"/>
        <end position="199"/>
    </location>
</feature>
<comment type="function">
    <text evidence="10 11">The central subunit of the protein translocation channel SecYEG. Consists of two halves formed by TMs 1-5 and 6-10. These two domains form a lateral gate at the front which open onto the bilayer between TMs 2 and 7, and are clamped together by SecE at the back. The channel is closed by both a pore ring composed of hydrophobic SecY resides and a short helix (helix 2A) on the extracellular side of the membrane which forms a plug. The plug probably moves laterally to allow the channel to open. The ring and the pore may move independently.</text>
</comment>
<dbReference type="EMBL" id="MGER01000035">
    <property type="protein sequence ID" value="OGL88369.1"/>
    <property type="molecule type" value="Genomic_DNA"/>
</dbReference>
<feature type="transmembrane region" description="Helical" evidence="10">
    <location>
        <begin position="211"/>
        <end position="231"/>
    </location>
</feature>
<evidence type="ECO:0000256" key="4">
    <source>
        <dbReference type="ARBA" id="ARBA00022692"/>
    </source>
</evidence>
<evidence type="ECO:0000256" key="6">
    <source>
        <dbReference type="ARBA" id="ARBA00022989"/>
    </source>
</evidence>
<evidence type="ECO:0000256" key="11">
    <source>
        <dbReference type="RuleBase" id="RU000537"/>
    </source>
</evidence>
<evidence type="ECO:0000256" key="8">
    <source>
        <dbReference type="ARBA" id="ARBA00023136"/>
    </source>
</evidence>
<feature type="transmembrane region" description="Helical" evidence="10">
    <location>
        <begin position="393"/>
        <end position="414"/>
    </location>
</feature>
<sequence length="429" mass="47155">MAITDRLHQIWSDKELRMKILFVLGMLTVFRVAAHIPIPGVDIGVLRQFFASNQVLGLLNLFSGGGLENFSIVALGVGPYITASIILQLLQMVVPSLEELSKEGESGNRKINQYTRMLTIPMAILQSYGVITILRQSSSLGGQIVGSFTLFTWVLTILTLTAGTVFLMWVGELISEKKVGNGISLLIFAGIIAGLPQIVQRTFAVYTSTQFLSIIIFIVIAIVTVAGIVFITEAQRNIPITYAKQIRGIRTLGGAVTHLPMRVNQAGVIPIIFAISIVLFPSLLAQFFLRADALWLRNAAEAIIRIFQNQLFYGIIYFVLVFGFTYFYTAVVFHPDKIAENLQKQGGFVPGIRPGRETAVYLNNVSNRIMLAGALFLSIIAILPIIMQSVFNLSTLVIGGTSILIVVSVVIETVQQINAQLVMRDYESI</sequence>
<feature type="transmembrane region" description="Helical" evidence="10">
    <location>
        <begin position="311"/>
        <end position="333"/>
    </location>
</feature>
<name>A0A1F7VCY4_9BACT</name>
<dbReference type="InterPro" id="IPR030659">
    <property type="entry name" value="SecY_CS"/>
</dbReference>
<keyword evidence="6 10" id="KW-1133">Transmembrane helix</keyword>
<reference evidence="14 15" key="1">
    <citation type="journal article" date="2016" name="Nat. Commun.">
        <title>Thousands of microbial genomes shed light on interconnected biogeochemical processes in an aquifer system.</title>
        <authorList>
            <person name="Anantharaman K."/>
            <person name="Brown C.T."/>
            <person name="Hug L.A."/>
            <person name="Sharon I."/>
            <person name="Castelle C.J."/>
            <person name="Probst A.J."/>
            <person name="Thomas B.C."/>
            <person name="Singh A."/>
            <person name="Wilkins M.J."/>
            <person name="Karaoz U."/>
            <person name="Brodie E.L."/>
            <person name="Williams K.H."/>
            <person name="Hubbard S.S."/>
            <person name="Banfield J.F."/>
        </authorList>
    </citation>
    <scope>NUCLEOTIDE SEQUENCE [LARGE SCALE GENOMIC DNA]</scope>
</reference>
<comment type="similarity">
    <text evidence="2 10 13">Belongs to the SecY/SEC61-alpha family.</text>
</comment>
<dbReference type="PRINTS" id="PR00303">
    <property type="entry name" value="SECYTRNLCASE"/>
</dbReference>
<comment type="subcellular location">
    <subcellularLocation>
        <location evidence="10">Cell membrane</location>
        <topology evidence="10">Multi-pass membrane protein</topology>
    </subcellularLocation>
    <subcellularLocation>
        <location evidence="1 12">Membrane</location>
        <topology evidence="1 12">Multi-pass membrane protein</topology>
    </subcellularLocation>
</comment>
<dbReference type="Pfam" id="PF00344">
    <property type="entry name" value="SecY"/>
    <property type="match status" value="1"/>
</dbReference>
<evidence type="ECO:0000256" key="3">
    <source>
        <dbReference type="ARBA" id="ARBA00022448"/>
    </source>
</evidence>
<evidence type="ECO:0000256" key="7">
    <source>
        <dbReference type="ARBA" id="ARBA00023010"/>
    </source>
</evidence>
<proteinExistence type="inferred from homology"/>
<feature type="transmembrane region" description="Helical" evidence="10">
    <location>
        <begin position="114"/>
        <end position="134"/>
    </location>
</feature>
<comment type="subunit">
    <text evidence="10">Component of the Sec protein translocase complex. Heterotrimer consisting of SecY, SecE and SecG subunits. The heterotrimers can form oligomers, although 1 heterotrimer is thought to be able to translocate proteins. Interacts with the ribosome. Interacts with SecDF, and other proteins may be involved. Interacts with SecA.</text>
</comment>
<evidence type="ECO:0000256" key="9">
    <source>
        <dbReference type="ARBA" id="ARBA00039733"/>
    </source>
</evidence>
<dbReference type="InterPro" id="IPR023201">
    <property type="entry name" value="SecY_dom_sf"/>
</dbReference>
<dbReference type="PIRSF" id="PIRSF004557">
    <property type="entry name" value="SecY"/>
    <property type="match status" value="1"/>
</dbReference>
<dbReference type="FunFam" id="1.10.3370.10:FF:000001">
    <property type="entry name" value="Preprotein translocase subunit SecY"/>
    <property type="match status" value="1"/>
</dbReference>
<feature type="transmembrane region" description="Helical" evidence="10">
    <location>
        <begin position="268"/>
        <end position="291"/>
    </location>
</feature>
<keyword evidence="5 10" id="KW-0653">Protein transport</keyword>
<protein>
    <recommendedName>
        <fullName evidence="9 10">Protein translocase subunit SecY</fullName>
    </recommendedName>
</protein>
<feature type="transmembrane region" description="Helical" evidence="10">
    <location>
        <begin position="70"/>
        <end position="94"/>
    </location>
</feature>
<dbReference type="NCBIfam" id="TIGR00967">
    <property type="entry name" value="3a0501s007"/>
    <property type="match status" value="1"/>
</dbReference>
<evidence type="ECO:0000256" key="5">
    <source>
        <dbReference type="ARBA" id="ARBA00022927"/>
    </source>
</evidence>
<evidence type="ECO:0000256" key="13">
    <source>
        <dbReference type="RuleBase" id="RU004349"/>
    </source>
</evidence>
<dbReference type="SUPFAM" id="SSF103491">
    <property type="entry name" value="Preprotein translocase SecY subunit"/>
    <property type="match status" value="1"/>
</dbReference>
<evidence type="ECO:0000313" key="14">
    <source>
        <dbReference type="EMBL" id="OGL88369.1"/>
    </source>
</evidence>
<dbReference type="PROSITE" id="PS00755">
    <property type="entry name" value="SECY_1"/>
    <property type="match status" value="1"/>
</dbReference>
<dbReference type="HAMAP" id="MF_01465">
    <property type="entry name" value="SecY"/>
    <property type="match status" value="1"/>
</dbReference>
<evidence type="ECO:0000256" key="10">
    <source>
        <dbReference type="HAMAP-Rule" id="MF_01465"/>
    </source>
</evidence>
<dbReference type="GO" id="GO:0005886">
    <property type="term" value="C:plasma membrane"/>
    <property type="evidence" value="ECO:0007669"/>
    <property type="project" value="UniProtKB-SubCell"/>
</dbReference>
<dbReference type="InterPro" id="IPR026593">
    <property type="entry name" value="SecY"/>
</dbReference>
<dbReference type="InterPro" id="IPR002208">
    <property type="entry name" value="SecY/SEC61-alpha"/>
</dbReference>
<keyword evidence="10" id="KW-1003">Cell membrane</keyword>
<dbReference type="Proteomes" id="UP000178264">
    <property type="component" value="Unassembled WGS sequence"/>
</dbReference>
<dbReference type="AlphaFoldDB" id="A0A1F7VCY4"/>
<evidence type="ECO:0000313" key="15">
    <source>
        <dbReference type="Proteomes" id="UP000178264"/>
    </source>
</evidence>
<gene>
    <name evidence="10" type="primary">secY</name>
    <name evidence="14" type="ORF">A3I42_01275</name>
</gene>
<evidence type="ECO:0000256" key="2">
    <source>
        <dbReference type="ARBA" id="ARBA00005751"/>
    </source>
</evidence>
<keyword evidence="8 10" id="KW-0472">Membrane</keyword>
<comment type="caution">
    <text evidence="14">The sequence shown here is derived from an EMBL/GenBank/DDBJ whole genome shotgun (WGS) entry which is preliminary data.</text>
</comment>
<dbReference type="Gene3D" id="1.10.3370.10">
    <property type="entry name" value="SecY subunit domain"/>
    <property type="match status" value="1"/>
</dbReference>
<keyword evidence="4 10" id="KW-0812">Transmembrane</keyword>
<keyword evidence="3 10" id="KW-0813">Transport</keyword>
<dbReference type="PROSITE" id="PS00756">
    <property type="entry name" value="SECY_2"/>
    <property type="match status" value="1"/>
</dbReference>
<accession>A0A1F7VCY4</accession>
<feature type="transmembrane region" description="Helical" evidence="10">
    <location>
        <begin position="20"/>
        <end position="38"/>
    </location>
</feature>
<evidence type="ECO:0000256" key="1">
    <source>
        <dbReference type="ARBA" id="ARBA00004141"/>
    </source>
</evidence>